<dbReference type="InterPro" id="IPR006680">
    <property type="entry name" value="Amidohydro-rel"/>
</dbReference>
<dbReference type="Gene3D" id="2.30.40.10">
    <property type="entry name" value="Urease, subunit C, domain 1"/>
    <property type="match status" value="1"/>
</dbReference>
<dbReference type="EMBL" id="DXEU01000050">
    <property type="protein sequence ID" value="HIX51728.1"/>
    <property type="molecule type" value="Genomic_DNA"/>
</dbReference>
<dbReference type="SUPFAM" id="SSF51338">
    <property type="entry name" value="Composite domain of metallo-dependent hydrolases"/>
    <property type="match status" value="1"/>
</dbReference>
<reference evidence="3" key="2">
    <citation type="submission" date="2021-04" db="EMBL/GenBank/DDBJ databases">
        <authorList>
            <person name="Gilroy R."/>
        </authorList>
    </citation>
    <scope>NUCLEOTIDE SEQUENCE</scope>
    <source>
        <strain evidence="3">ChiGjej4B4-12881</strain>
    </source>
</reference>
<evidence type="ECO:0000313" key="4">
    <source>
        <dbReference type="Proteomes" id="UP000886780"/>
    </source>
</evidence>
<dbReference type="CDD" id="cd01298">
    <property type="entry name" value="ATZ_TRZ_like"/>
    <property type="match status" value="1"/>
</dbReference>
<evidence type="ECO:0000259" key="2">
    <source>
        <dbReference type="Pfam" id="PF01979"/>
    </source>
</evidence>
<organism evidence="3 4">
    <name type="scientific">Candidatus Lachnoclostridium stercoripullorum</name>
    <dbReference type="NCBI Taxonomy" id="2838635"/>
    <lineage>
        <taxon>Bacteria</taxon>
        <taxon>Bacillati</taxon>
        <taxon>Bacillota</taxon>
        <taxon>Clostridia</taxon>
        <taxon>Lachnospirales</taxon>
        <taxon>Lachnospiraceae</taxon>
    </lineage>
</organism>
<gene>
    <name evidence="3" type="ORF">IAA28_02850</name>
</gene>
<feature type="domain" description="Amidohydrolase-related" evidence="2">
    <location>
        <begin position="59"/>
        <end position="406"/>
    </location>
</feature>
<reference evidence="3" key="1">
    <citation type="journal article" date="2021" name="PeerJ">
        <title>Extensive microbial diversity within the chicken gut microbiome revealed by metagenomics and culture.</title>
        <authorList>
            <person name="Gilroy R."/>
            <person name="Ravi A."/>
            <person name="Getino M."/>
            <person name="Pursley I."/>
            <person name="Horton D.L."/>
            <person name="Alikhan N.F."/>
            <person name="Baker D."/>
            <person name="Gharbi K."/>
            <person name="Hall N."/>
            <person name="Watson M."/>
            <person name="Adriaenssens E.M."/>
            <person name="Foster-Nyarko E."/>
            <person name="Jarju S."/>
            <person name="Secka A."/>
            <person name="Antonio M."/>
            <person name="Oren A."/>
            <person name="Chaudhuri R.R."/>
            <person name="La Ragione R."/>
            <person name="Hildebrand F."/>
            <person name="Pallen M.J."/>
        </authorList>
    </citation>
    <scope>NUCLEOTIDE SEQUENCE</scope>
    <source>
        <strain evidence="3">ChiGjej4B4-12881</strain>
    </source>
</reference>
<dbReference type="SUPFAM" id="SSF51556">
    <property type="entry name" value="Metallo-dependent hydrolases"/>
    <property type="match status" value="1"/>
</dbReference>
<dbReference type="Gene3D" id="3.20.20.140">
    <property type="entry name" value="Metal-dependent hydrolases"/>
    <property type="match status" value="1"/>
</dbReference>
<dbReference type="InterPro" id="IPR011059">
    <property type="entry name" value="Metal-dep_hydrolase_composite"/>
</dbReference>
<name>A0A9D2AVS1_9FIRM</name>
<dbReference type="AlphaFoldDB" id="A0A9D2AVS1"/>
<sequence length="443" mass="49120">MKTRIENVKILTMDGDNRVYEDGCVLVDGDRIEKVGDRKEAAGWSGGAEAAVLDGRGGILIPGLINTHCHVSMMPFRTLGDDCADRLRRFLFPLENDAMTRRLVYRAARYGICEMLLAGVTTFLDMYYFEDEVAKACEELGMRGFLGETVIGQATCEGPEPYTGLAYGEEFIRQWQGSRLVKPLIAPHATYSVSPEMLKKSFELAEKYDTLYTIHVCEMEHELKKFREEYGQTPVEFLADLGVLGRRTVAAHCVYMTERDIDLFAEHQVGVAHCIGSNTKGGRGVAPVPAMEKRGVAVGFGTDGASSGNTLDLFTLFKLFANFQKTEYHDRTLFPAKDIVRTGTVGGARALGMERELGSIEEGKKADLVIVETDSVNMFPCYNPYSALVYSANASNVDTVMVDGEVLVRGKKFVRADFEAIRRELAEEMGPFMKAAENYGEMI</sequence>
<comment type="caution">
    <text evidence="3">The sequence shown here is derived from an EMBL/GenBank/DDBJ whole genome shotgun (WGS) entry which is preliminary data.</text>
</comment>
<dbReference type="PANTHER" id="PTHR43794:SF11">
    <property type="entry name" value="AMIDOHYDROLASE-RELATED DOMAIN-CONTAINING PROTEIN"/>
    <property type="match status" value="1"/>
</dbReference>
<dbReference type="PANTHER" id="PTHR43794">
    <property type="entry name" value="AMINOHYDROLASE SSNA-RELATED"/>
    <property type="match status" value="1"/>
</dbReference>
<evidence type="ECO:0000313" key="3">
    <source>
        <dbReference type="EMBL" id="HIX51728.1"/>
    </source>
</evidence>
<proteinExistence type="predicted"/>
<dbReference type="GO" id="GO:0016810">
    <property type="term" value="F:hydrolase activity, acting on carbon-nitrogen (but not peptide) bonds"/>
    <property type="evidence" value="ECO:0007669"/>
    <property type="project" value="InterPro"/>
</dbReference>
<protein>
    <submittedName>
        <fullName evidence="3">Amidohydrolase</fullName>
    </submittedName>
</protein>
<evidence type="ECO:0000256" key="1">
    <source>
        <dbReference type="ARBA" id="ARBA00022801"/>
    </source>
</evidence>
<accession>A0A9D2AVS1</accession>
<dbReference type="InterPro" id="IPR050287">
    <property type="entry name" value="MTA/SAH_deaminase"/>
</dbReference>
<dbReference type="Pfam" id="PF01979">
    <property type="entry name" value="Amidohydro_1"/>
    <property type="match status" value="1"/>
</dbReference>
<dbReference type="Proteomes" id="UP000886780">
    <property type="component" value="Unassembled WGS sequence"/>
</dbReference>
<dbReference type="InterPro" id="IPR032466">
    <property type="entry name" value="Metal_Hydrolase"/>
</dbReference>
<keyword evidence="1" id="KW-0378">Hydrolase</keyword>